<sequence>MCVELDLIKPLEAFVQINQEWYNIEYEGLPDICYLCGRYGHKREHCEKRNSIPAVVLREGQSSVAEDVLGGDIVMNSENLLENLRGPWMNVPARRRSKAMHKDQGGRSNGVRANGSRFDALHGVVKPDVRATLNDISNKPQQDKKHLTATARKEGGSKSAGFGALIARGKMDVQSGKGIYIFGHQPPNIVNSESVQEDEGEINSDANSISSSDHESVPEEEGVLLPTKMDTSEGQVAYSSSGMVIELKSRFLALWIRPLQLVFHGLVKFLGC</sequence>
<keyword evidence="1" id="KW-0863">Zinc-finger</keyword>
<proteinExistence type="predicted"/>
<dbReference type="EMBL" id="CABIKO010000618">
    <property type="protein sequence ID" value="VVA38222.1"/>
    <property type="molecule type" value="Genomic_DNA"/>
</dbReference>
<dbReference type="EMBL" id="JAJFAZ020000042">
    <property type="protein sequence ID" value="KAI5311310.1"/>
    <property type="molecule type" value="Genomic_DNA"/>
</dbReference>
<reference evidence="6" key="2">
    <citation type="journal article" date="2020" name="Plant J.">
        <title>Transposons played a major role in the diversification between the closely related almond and peach genomes: results from the almond genome sequence.</title>
        <authorList>
            <person name="Alioto T."/>
            <person name="Alexiou K.G."/>
            <person name="Bardil A."/>
            <person name="Barteri F."/>
            <person name="Castanera R."/>
            <person name="Cruz F."/>
            <person name="Dhingra A."/>
            <person name="Duval H."/>
            <person name="Fernandez I Marti A."/>
            <person name="Frias L."/>
            <person name="Galan B."/>
            <person name="Garcia J.L."/>
            <person name="Howad W."/>
            <person name="Gomez-Garrido J."/>
            <person name="Gut M."/>
            <person name="Julca I."/>
            <person name="Morata J."/>
            <person name="Puigdomenech P."/>
            <person name="Ribeca P."/>
            <person name="Rubio Cabetas M.J."/>
            <person name="Vlasova A."/>
            <person name="Wirthensohn M."/>
            <person name="Garcia-Mas J."/>
            <person name="Gabaldon T."/>
            <person name="Casacuberta J.M."/>
            <person name="Arus P."/>
        </authorList>
    </citation>
    <scope>NUCLEOTIDE SEQUENCE [LARGE SCALE GENOMIC DNA]</scope>
    <source>
        <strain evidence="6">cv. Texas</strain>
    </source>
</reference>
<dbReference type="Proteomes" id="UP000327085">
    <property type="component" value="Unassembled WGS sequence"/>
</dbReference>
<evidence type="ECO:0000256" key="1">
    <source>
        <dbReference type="PROSITE-ProRule" id="PRU00047"/>
    </source>
</evidence>
<reference evidence="5" key="1">
    <citation type="submission" date="2019-07" db="EMBL/GenBank/DDBJ databases">
        <authorList>
            <person name="Alioto T."/>
            <person name="Alioto T."/>
            <person name="Gomez Garrido J."/>
        </authorList>
    </citation>
    <scope>NUCLEOTIDE SEQUENCE [LARGE SCALE GENOMIC DNA]</scope>
</reference>
<dbReference type="Gramene" id="VVA38222">
    <property type="protein sequence ID" value="VVA38222"/>
    <property type="gene ID" value="Prudul26B023396"/>
</dbReference>
<reference evidence="4 7" key="3">
    <citation type="journal article" date="2022" name="G3 (Bethesda)">
        <title>Whole-genome sequence and methylome profiling of the almond [Prunus dulcis (Mill.) D.A. Webb] cultivar 'Nonpareil'.</title>
        <authorList>
            <person name="D'Amico-Willman K.M."/>
            <person name="Ouma W.Z."/>
            <person name="Meulia T."/>
            <person name="Sideli G.M."/>
            <person name="Gradziel T.M."/>
            <person name="Fresnedo-Ramirez J."/>
        </authorList>
    </citation>
    <scope>NUCLEOTIDE SEQUENCE [LARGE SCALE GENOMIC DNA]</scope>
    <source>
        <strain evidence="4">Clone GOH B32 T37-40</strain>
    </source>
</reference>
<feature type="region of interest" description="Disordered" evidence="2">
    <location>
        <begin position="194"/>
        <end position="217"/>
    </location>
</feature>
<evidence type="ECO:0000313" key="5">
    <source>
        <dbReference type="EMBL" id="VVA38222.1"/>
    </source>
</evidence>
<dbReference type="InParanoid" id="A0A5E4GF30"/>
<name>A0A5E4GF30_PRUDU</name>
<dbReference type="InterPro" id="IPR040256">
    <property type="entry name" value="At4g02000-like"/>
</dbReference>
<dbReference type="PANTHER" id="PTHR31286:SF99">
    <property type="entry name" value="DUF4283 DOMAIN-CONTAINING PROTEIN"/>
    <property type="match status" value="1"/>
</dbReference>
<dbReference type="GO" id="GO:0008270">
    <property type="term" value="F:zinc ion binding"/>
    <property type="evidence" value="ECO:0007669"/>
    <property type="project" value="UniProtKB-KW"/>
</dbReference>
<gene>
    <name evidence="5" type="ORF">ALMOND_2B023396</name>
    <name evidence="4" type="ORF">L3X38_000360</name>
</gene>
<dbReference type="AlphaFoldDB" id="A0A5E4GF30"/>
<dbReference type="Proteomes" id="UP001054821">
    <property type="component" value="Unassembled WGS sequence"/>
</dbReference>
<keyword evidence="1" id="KW-0479">Metal-binding</keyword>
<keyword evidence="1" id="KW-0862">Zinc</keyword>
<dbReference type="PROSITE" id="PS50158">
    <property type="entry name" value="ZF_CCHC"/>
    <property type="match status" value="1"/>
</dbReference>
<dbReference type="InterPro" id="IPR001878">
    <property type="entry name" value="Znf_CCHC"/>
</dbReference>
<dbReference type="Pfam" id="PF14392">
    <property type="entry name" value="zf-CCHC_4"/>
    <property type="match status" value="1"/>
</dbReference>
<evidence type="ECO:0000256" key="2">
    <source>
        <dbReference type="SAM" id="MobiDB-lite"/>
    </source>
</evidence>
<evidence type="ECO:0000313" key="4">
    <source>
        <dbReference type="EMBL" id="KAI5311310.1"/>
    </source>
</evidence>
<dbReference type="InterPro" id="IPR025836">
    <property type="entry name" value="Zn_knuckle_CX2CX4HX4C"/>
</dbReference>
<dbReference type="GO" id="GO:0003676">
    <property type="term" value="F:nucleic acid binding"/>
    <property type="evidence" value="ECO:0007669"/>
    <property type="project" value="InterPro"/>
</dbReference>
<accession>A0A5E4GF30</accession>
<organism evidence="5 6">
    <name type="scientific">Prunus dulcis</name>
    <name type="common">Almond</name>
    <name type="synonym">Amygdalus dulcis</name>
    <dbReference type="NCBI Taxonomy" id="3755"/>
    <lineage>
        <taxon>Eukaryota</taxon>
        <taxon>Viridiplantae</taxon>
        <taxon>Streptophyta</taxon>
        <taxon>Embryophyta</taxon>
        <taxon>Tracheophyta</taxon>
        <taxon>Spermatophyta</taxon>
        <taxon>Magnoliopsida</taxon>
        <taxon>eudicotyledons</taxon>
        <taxon>Gunneridae</taxon>
        <taxon>Pentapetalae</taxon>
        <taxon>rosids</taxon>
        <taxon>fabids</taxon>
        <taxon>Rosales</taxon>
        <taxon>Rosaceae</taxon>
        <taxon>Amygdaloideae</taxon>
        <taxon>Amygdaleae</taxon>
        <taxon>Prunus</taxon>
    </lineage>
</organism>
<dbReference type="PANTHER" id="PTHR31286">
    <property type="entry name" value="GLYCINE-RICH CELL WALL STRUCTURAL PROTEIN 1.8-LIKE"/>
    <property type="match status" value="1"/>
</dbReference>
<evidence type="ECO:0000313" key="7">
    <source>
        <dbReference type="Proteomes" id="UP001054821"/>
    </source>
</evidence>
<keyword evidence="7" id="KW-1185">Reference proteome</keyword>
<feature type="domain" description="CCHC-type" evidence="3">
    <location>
        <begin position="33"/>
        <end position="48"/>
    </location>
</feature>
<protein>
    <submittedName>
        <fullName evidence="5">PREDICTED: reverse mRNAase</fullName>
    </submittedName>
</protein>
<evidence type="ECO:0000259" key="3">
    <source>
        <dbReference type="PROSITE" id="PS50158"/>
    </source>
</evidence>
<evidence type="ECO:0000313" key="6">
    <source>
        <dbReference type="Proteomes" id="UP000327085"/>
    </source>
</evidence>